<feature type="domain" description="Apple" evidence="25">
    <location>
        <begin position="124"/>
        <end position="204"/>
    </location>
</feature>
<dbReference type="FunFam" id="1.10.510.10:FF:001023">
    <property type="entry name" value="Os07g0541700 protein"/>
    <property type="match status" value="1"/>
</dbReference>
<dbReference type="SMART" id="SM00220">
    <property type="entry name" value="S_TKc"/>
    <property type="match status" value="2"/>
</dbReference>
<feature type="domain" description="EGF-like" evidence="23">
    <location>
        <begin position="1147"/>
        <end position="1184"/>
    </location>
</feature>
<comment type="catalytic activity">
    <reaction evidence="17">
        <text>L-threonyl-[protein] + ATP = O-phospho-L-threonyl-[protein] + ADP + H(+)</text>
        <dbReference type="Rhea" id="RHEA:46608"/>
        <dbReference type="Rhea" id="RHEA-COMP:11060"/>
        <dbReference type="Rhea" id="RHEA-COMP:11605"/>
        <dbReference type="ChEBI" id="CHEBI:15378"/>
        <dbReference type="ChEBI" id="CHEBI:30013"/>
        <dbReference type="ChEBI" id="CHEBI:30616"/>
        <dbReference type="ChEBI" id="CHEBI:61977"/>
        <dbReference type="ChEBI" id="CHEBI:456216"/>
        <dbReference type="EC" id="2.7.11.1"/>
    </reaction>
</comment>
<comment type="caution">
    <text evidence="26">The sequence shown here is derived from an EMBL/GenBank/DDBJ whole genome shotgun (WGS) entry which is preliminary data.</text>
</comment>
<keyword evidence="13 21" id="KW-0472">Membrane</keyword>
<evidence type="ECO:0000256" key="11">
    <source>
        <dbReference type="ARBA" id="ARBA00022840"/>
    </source>
</evidence>
<dbReference type="PROSITE" id="PS50026">
    <property type="entry name" value="EGF_3"/>
    <property type="match status" value="1"/>
</dbReference>
<dbReference type="PANTHER" id="PTHR27002">
    <property type="entry name" value="RECEPTOR-LIKE SERINE/THREONINE-PROTEIN KINASE SD1-8"/>
    <property type="match status" value="1"/>
</dbReference>
<dbReference type="Pfam" id="PF00069">
    <property type="entry name" value="Pkinase"/>
    <property type="match status" value="1"/>
</dbReference>
<gene>
    <name evidence="26" type="ORF">Tsubulata_050374</name>
</gene>
<dbReference type="GO" id="GO:0005886">
    <property type="term" value="C:plasma membrane"/>
    <property type="evidence" value="ECO:0007669"/>
    <property type="project" value="UniProtKB-SubCell"/>
</dbReference>
<evidence type="ECO:0000256" key="17">
    <source>
        <dbReference type="ARBA" id="ARBA00047899"/>
    </source>
</evidence>
<keyword evidence="16" id="KW-0325">Glycoprotein</keyword>
<dbReference type="PANTHER" id="PTHR27002:SF841">
    <property type="entry name" value="RECEPTOR-LIKE SERINE_THREONINE-PROTEIN KINASE"/>
    <property type="match status" value="1"/>
</dbReference>
<dbReference type="CDD" id="cd00028">
    <property type="entry name" value="B_lectin"/>
    <property type="match status" value="1"/>
</dbReference>
<comment type="catalytic activity">
    <reaction evidence="18">
        <text>L-seryl-[protein] + ATP = O-phospho-L-seryl-[protein] + ADP + H(+)</text>
        <dbReference type="Rhea" id="RHEA:17989"/>
        <dbReference type="Rhea" id="RHEA-COMP:9863"/>
        <dbReference type="Rhea" id="RHEA-COMP:11604"/>
        <dbReference type="ChEBI" id="CHEBI:15378"/>
        <dbReference type="ChEBI" id="CHEBI:29999"/>
        <dbReference type="ChEBI" id="CHEBI:30616"/>
        <dbReference type="ChEBI" id="CHEBI:83421"/>
        <dbReference type="ChEBI" id="CHEBI:456216"/>
        <dbReference type="EC" id="2.7.11.1"/>
    </reaction>
</comment>
<dbReference type="Pfam" id="PF08276">
    <property type="entry name" value="PAN_2"/>
    <property type="match status" value="3"/>
</dbReference>
<evidence type="ECO:0000256" key="10">
    <source>
        <dbReference type="ARBA" id="ARBA00022777"/>
    </source>
</evidence>
<name>A0A9Q0G5A1_9ROSI</name>
<feature type="compositionally biased region" description="Polar residues" evidence="20">
    <location>
        <begin position="1314"/>
        <end position="1329"/>
    </location>
</feature>
<keyword evidence="12 21" id="KW-1133">Transmembrane helix</keyword>
<dbReference type="PROSITE" id="PS50948">
    <property type="entry name" value="PAN"/>
    <property type="match status" value="3"/>
</dbReference>
<dbReference type="GO" id="GO:0048544">
    <property type="term" value="P:recognition of pollen"/>
    <property type="evidence" value="ECO:0007669"/>
    <property type="project" value="InterPro"/>
</dbReference>
<feature type="region of interest" description="Disordered" evidence="20">
    <location>
        <begin position="1312"/>
        <end position="1331"/>
    </location>
</feature>
<feature type="region of interest" description="Disordered" evidence="20">
    <location>
        <begin position="1613"/>
        <end position="1633"/>
    </location>
</feature>
<keyword evidence="3" id="KW-1003">Cell membrane</keyword>
<dbReference type="EMBL" id="JAKUCV010002444">
    <property type="protein sequence ID" value="KAJ4842645.1"/>
    <property type="molecule type" value="Genomic_DNA"/>
</dbReference>
<dbReference type="FunFam" id="3.30.200.20:FF:000727">
    <property type="entry name" value="Cysteine-rich RLK (RECEPTOR-like protein kinase) 23"/>
    <property type="match status" value="1"/>
</dbReference>
<feature type="domain" description="Apple" evidence="25">
    <location>
        <begin position="1203"/>
        <end position="1291"/>
    </location>
</feature>
<dbReference type="GO" id="GO:0005524">
    <property type="term" value="F:ATP binding"/>
    <property type="evidence" value="ECO:0007669"/>
    <property type="project" value="UniProtKB-KW"/>
</dbReference>
<dbReference type="InterPro" id="IPR036426">
    <property type="entry name" value="Bulb-type_lectin_dom_sf"/>
</dbReference>
<dbReference type="InterPro" id="IPR000858">
    <property type="entry name" value="S_locus_glycoprot_dom"/>
</dbReference>
<keyword evidence="5" id="KW-0808">Transferase</keyword>
<dbReference type="InterPro" id="IPR001245">
    <property type="entry name" value="Ser-Thr/Tyr_kinase_cat_dom"/>
</dbReference>
<keyword evidence="19" id="KW-0245">EGF-like domain</keyword>
<evidence type="ECO:0000256" key="21">
    <source>
        <dbReference type="SAM" id="Phobius"/>
    </source>
</evidence>
<evidence type="ECO:0000259" key="22">
    <source>
        <dbReference type="PROSITE" id="PS50011"/>
    </source>
</evidence>
<evidence type="ECO:0000256" key="5">
    <source>
        <dbReference type="ARBA" id="ARBA00022679"/>
    </source>
</evidence>
<evidence type="ECO:0000259" key="24">
    <source>
        <dbReference type="PROSITE" id="PS50927"/>
    </source>
</evidence>
<dbReference type="PROSITE" id="PS00108">
    <property type="entry name" value="PROTEIN_KINASE_ST"/>
    <property type="match status" value="3"/>
</dbReference>
<accession>A0A9Q0G5A1</accession>
<sequence>MQATTAIRNTSGGAFYAAFGGEGEEIYATYSLSVSSMKIRGTLLPAGQFQLLSWMEGRKNWLPALTFPEFPCDAYGYCGPSGTCDRYDSPDTCKCLTGFQPKVPNEWNMRNWTNGCVREEALKCGEADEFVKLAGVKLPDHSISLGNMSVMECKSRCIQNCSCTAYSYGDMIDGNSVKCLNWFGDIVDLVLNYSKDRDIYIRILDKKLAGGGKSMHRKSSLIILIATISTHLISMLYIMEKQFWKASSGKNDKELDAFSFKIILDATNKFSEENKLGRGGFGPVYKGILGNQEVAIKRLSKKSGQGAREFMNEIRLIAKLQHTNLVRLLGCCIEGEEKILIRLKRRKWIGGVAQGLLYLHKYSRLKVIHRDLKASNILLDEAMNPKISDFGMARMFGSNQTEANTNRVVGTYGYMAPEYALYGKFSEKSDVYSFGVLLLEIVSGKRNTDFQYNDLYPTLLGWAWGKWNEGRGLELIDQSIRDHCCSHIALKCIHVGLLCVQESPLDRPTMPSVVVMFSNGNASLPSPKEPAFCIRNQPQPPVIGTSPSTSGSYTNNGTNNEMTISEQVGRYSESYSTITKTSMGGSYFIFFGVEGDEMARSSFWNGRREREKWYPILTFPEFPCEEYGYCGPSAACERNDSSNTCKSLPGFQPKVQNEWNMRNWTNGCVRETPLKCGEADEFRKLEEVKLPDHSISMGNMSVKECVSKCTWNCSCTAYSYGEMIRGNFVNCLNWFGDIVDLVLNYRVYDTGRNIYIRIQDKELERREGCSSPAGRTISISNQKTDKELDKFILKTVMDATNNFSEENKLGMGGFGPVYKGILEDQAVAIKRLCKKSGQGTQEFMNEIRLIAKLQHTNLVRLLGCCIEGEEKILVYEYLPNKNPSEKAKMDWSKRFHIIEGVAQGLLCLNKYSRLKVFHRDLKAGNILLDEAMNPKISDFGMARMFGSDQTEAKTNRVAWGIWNEGRGAELIDESVRDQCCSQTCKSDDRLNPGESISAGQSLVCSDQRFTLGFFSPGNSTKSYLGIWFTIPSDAVVWVANRGSPLDSPGIFELTHDGNLVLRSAENNGKIFWSSNTVVSSPSSLRNTSSIYATYSREGEEISVTYGVSETSVKARSTLFPTGQFKIMEWSEESGSWSPLWIVPYPPNELPCDIYGLCGPSGTCSDIDKPNVCKCLPGFRPKNQNEWNMKNWSNGCVKEKAWGCGEENGFMKFMDVKLPDHSQAMGSMTPSECESRCLLNCSCTAYSYGNSTMDDTTSMARDYPAECLHWFGDVVDLKLNDSSVKDIYIRIHDEKLGLKKSWKARRLLWTERQNESSTTADKTTTVSSGQNDKEMETFSFKRILDATNNFSEENKLGRGGFGPVYKGILENQEVAIKRLSKKSGQGTREFMNEIKLIAKLQHTNLVRLLGCCIEGEEKILGVAQGLLYLHKYSRLKVIHRDLKASNILLDDAMNPKISDFGMARMFGSDQTEAKTNRVVGTYGYMAPEYALFGQFSEKSDVYSFGVLLLEIVSGRRNTDFQYSDRFPNLLGLAWGLWNEGRGPELIDQSVRDQRCSQAALKCIHVGLLCIQESPLDRPTMPSVVPMLSNDNASLPAPKEPAFCIRTRSTVIGTSPSTSGSYSNNEMTISEPVGR</sequence>
<dbReference type="GO" id="GO:0004674">
    <property type="term" value="F:protein serine/threonine kinase activity"/>
    <property type="evidence" value="ECO:0007669"/>
    <property type="project" value="UniProtKB-KW"/>
</dbReference>
<evidence type="ECO:0000256" key="7">
    <source>
        <dbReference type="ARBA" id="ARBA00022729"/>
    </source>
</evidence>
<feature type="domain" description="Apple" evidence="25">
    <location>
        <begin position="676"/>
        <end position="759"/>
    </location>
</feature>
<comment type="subcellular location">
    <subcellularLocation>
        <location evidence="1">Cell membrane</location>
        <topology evidence="1">Single-pass type I membrane protein</topology>
    </subcellularLocation>
</comment>
<dbReference type="PROSITE" id="PS50927">
    <property type="entry name" value="BULB_LECTIN"/>
    <property type="match status" value="1"/>
</dbReference>
<keyword evidence="15" id="KW-0675">Receptor</keyword>
<evidence type="ECO:0000256" key="18">
    <source>
        <dbReference type="ARBA" id="ARBA00048679"/>
    </source>
</evidence>
<proteinExistence type="predicted"/>
<evidence type="ECO:0000256" key="14">
    <source>
        <dbReference type="ARBA" id="ARBA00023157"/>
    </source>
</evidence>
<keyword evidence="14" id="KW-1015">Disulfide bond</keyword>
<dbReference type="OrthoDB" id="1934880at2759"/>
<dbReference type="CDD" id="cd01098">
    <property type="entry name" value="PAN_AP_plant"/>
    <property type="match status" value="3"/>
</dbReference>
<evidence type="ECO:0000313" key="26">
    <source>
        <dbReference type="EMBL" id="KAJ4842645.1"/>
    </source>
</evidence>
<evidence type="ECO:0000256" key="15">
    <source>
        <dbReference type="ARBA" id="ARBA00023170"/>
    </source>
</evidence>
<feature type="compositionally biased region" description="Polar residues" evidence="20">
    <location>
        <begin position="1613"/>
        <end position="1626"/>
    </location>
</feature>
<evidence type="ECO:0000259" key="23">
    <source>
        <dbReference type="PROSITE" id="PS50026"/>
    </source>
</evidence>
<evidence type="ECO:0000256" key="20">
    <source>
        <dbReference type="SAM" id="MobiDB-lite"/>
    </source>
</evidence>
<dbReference type="FunFam" id="1.10.510.10:FF:000060">
    <property type="entry name" value="G-type lectin S-receptor-like serine/threonine-protein kinase"/>
    <property type="match status" value="2"/>
</dbReference>
<evidence type="ECO:0000256" key="1">
    <source>
        <dbReference type="ARBA" id="ARBA00004251"/>
    </source>
</evidence>
<dbReference type="Gene3D" id="3.30.200.20">
    <property type="entry name" value="Phosphorylase Kinase, domain 1"/>
    <property type="match status" value="3"/>
</dbReference>
<dbReference type="InterPro" id="IPR000742">
    <property type="entry name" value="EGF"/>
</dbReference>
<dbReference type="InterPro" id="IPR003609">
    <property type="entry name" value="Pan_app"/>
</dbReference>
<evidence type="ECO:0000259" key="25">
    <source>
        <dbReference type="PROSITE" id="PS50948"/>
    </source>
</evidence>
<evidence type="ECO:0000256" key="2">
    <source>
        <dbReference type="ARBA" id="ARBA00012513"/>
    </source>
</evidence>
<dbReference type="InterPro" id="IPR000719">
    <property type="entry name" value="Prot_kinase_dom"/>
</dbReference>
<dbReference type="InterPro" id="IPR008271">
    <property type="entry name" value="Ser/Thr_kinase_AS"/>
</dbReference>
<evidence type="ECO:0000256" key="4">
    <source>
        <dbReference type="ARBA" id="ARBA00022527"/>
    </source>
</evidence>
<dbReference type="InterPro" id="IPR011009">
    <property type="entry name" value="Kinase-like_dom_sf"/>
</dbReference>
<evidence type="ECO:0000256" key="9">
    <source>
        <dbReference type="ARBA" id="ARBA00022741"/>
    </source>
</evidence>
<comment type="caution">
    <text evidence="19">Lacks conserved residue(s) required for the propagation of feature annotation.</text>
</comment>
<feature type="domain" description="Protein kinase" evidence="22">
    <location>
        <begin position="803"/>
        <end position="1130"/>
    </location>
</feature>
<keyword evidence="6 21" id="KW-0812">Transmembrane</keyword>
<dbReference type="SUPFAM" id="SSF56112">
    <property type="entry name" value="Protein kinase-like (PK-like)"/>
    <property type="match status" value="3"/>
</dbReference>
<evidence type="ECO:0000256" key="3">
    <source>
        <dbReference type="ARBA" id="ARBA00022475"/>
    </source>
</evidence>
<dbReference type="Pfam" id="PF07714">
    <property type="entry name" value="PK_Tyr_Ser-Thr"/>
    <property type="match status" value="3"/>
</dbReference>
<reference evidence="26" key="1">
    <citation type="submission" date="2022-02" db="EMBL/GenBank/DDBJ databases">
        <authorList>
            <person name="Henning P.M."/>
            <person name="McCubbin A.G."/>
            <person name="Shore J.S."/>
        </authorList>
    </citation>
    <scope>NUCLEOTIDE SEQUENCE</scope>
    <source>
        <strain evidence="26">F60SS</strain>
        <tissue evidence="26">Leaves</tissue>
    </source>
</reference>
<dbReference type="SMART" id="SM00108">
    <property type="entry name" value="B_lectin"/>
    <property type="match status" value="1"/>
</dbReference>
<feature type="transmembrane region" description="Helical" evidence="21">
    <location>
        <begin position="221"/>
        <end position="239"/>
    </location>
</feature>
<dbReference type="PROSITE" id="PS50011">
    <property type="entry name" value="PROTEIN_KINASE_DOM"/>
    <property type="match status" value="3"/>
</dbReference>
<evidence type="ECO:0000256" key="19">
    <source>
        <dbReference type="PROSITE-ProRule" id="PRU00076"/>
    </source>
</evidence>
<evidence type="ECO:0000313" key="27">
    <source>
        <dbReference type="Proteomes" id="UP001141552"/>
    </source>
</evidence>
<evidence type="ECO:0000256" key="16">
    <source>
        <dbReference type="ARBA" id="ARBA00023180"/>
    </source>
</evidence>
<evidence type="ECO:0000256" key="12">
    <source>
        <dbReference type="ARBA" id="ARBA00022989"/>
    </source>
</evidence>
<keyword evidence="8" id="KW-0677">Repeat</keyword>
<dbReference type="FunFam" id="3.30.200.20:FF:000195">
    <property type="entry name" value="G-type lectin S-receptor-like serine/threonine-protein kinase"/>
    <property type="match status" value="2"/>
</dbReference>
<dbReference type="InterPro" id="IPR001480">
    <property type="entry name" value="Bulb-type_lectin_dom"/>
</dbReference>
<keyword evidence="27" id="KW-1185">Reference proteome</keyword>
<keyword evidence="9" id="KW-0547">Nucleotide-binding</keyword>
<feature type="domain" description="Bulb-type lectin" evidence="24">
    <location>
        <begin position="987"/>
        <end position="1115"/>
    </location>
</feature>
<evidence type="ECO:0000256" key="6">
    <source>
        <dbReference type="ARBA" id="ARBA00022692"/>
    </source>
</evidence>
<dbReference type="Gene3D" id="1.10.510.10">
    <property type="entry name" value="Transferase(Phosphotransferase) domain 1"/>
    <property type="match status" value="3"/>
</dbReference>
<dbReference type="SMART" id="SM00473">
    <property type="entry name" value="PAN_AP"/>
    <property type="match status" value="3"/>
</dbReference>
<keyword evidence="11" id="KW-0067">ATP-binding</keyword>
<feature type="domain" description="Protein kinase" evidence="22">
    <location>
        <begin position="1349"/>
        <end position="1586"/>
    </location>
</feature>
<dbReference type="Proteomes" id="UP001141552">
    <property type="component" value="Unassembled WGS sequence"/>
</dbReference>
<dbReference type="EC" id="2.7.11.1" evidence="2"/>
<evidence type="ECO:0000256" key="8">
    <source>
        <dbReference type="ARBA" id="ARBA00022737"/>
    </source>
</evidence>
<dbReference type="Pfam" id="PF00954">
    <property type="entry name" value="S_locus_glycop"/>
    <property type="match status" value="3"/>
</dbReference>
<protein>
    <recommendedName>
        <fullName evidence="2">non-specific serine/threonine protein kinase</fullName>
        <ecNumber evidence="2">2.7.11.1</ecNumber>
    </recommendedName>
</protein>
<dbReference type="SUPFAM" id="SSF51110">
    <property type="entry name" value="alpha-D-mannose-specific plant lectins"/>
    <property type="match status" value="1"/>
</dbReference>
<organism evidence="26 27">
    <name type="scientific">Turnera subulata</name>
    <dbReference type="NCBI Taxonomy" id="218843"/>
    <lineage>
        <taxon>Eukaryota</taxon>
        <taxon>Viridiplantae</taxon>
        <taxon>Streptophyta</taxon>
        <taxon>Embryophyta</taxon>
        <taxon>Tracheophyta</taxon>
        <taxon>Spermatophyta</taxon>
        <taxon>Magnoliopsida</taxon>
        <taxon>eudicotyledons</taxon>
        <taxon>Gunneridae</taxon>
        <taxon>Pentapetalae</taxon>
        <taxon>rosids</taxon>
        <taxon>fabids</taxon>
        <taxon>Malpighiales</taxon>
        <taxon>Passifloraceae</taxon>
        <taxon>Turnera</taxon>
    </lineage>
</organism>
<reference evidence="26" key="2">
    <citation type="journal article" date="2023" name="Plants (Basel)">
        <title>Annotation of the Turnera subulata (Passifloraceae) Draft Genome Reveals the S-Locus Evolved after the Divergence of Turneroideae from Passifloroideae in a Stepwise Manner.</title>
        <authorList>
            <person name="Henning P.M."/>
            <person name="Roalson E.H."/>
            <person name="Mir W."/>
            <person name="McCubbin A.G."/>
            <person name="Shore J.S."/>
        </authorList>
    </citation>
    <scope>NUCLEOTIDE SEQUENCE</scope>
    <source>
        <strain evidence="26">F60SS</strain>
    </source>
</reference>
<evidence type="ECO:0000256" key="13">
    <source>
        <dbReference type="ARBA" id="ARBA00023136"/>
    </source>
</evidence>
<keyword evidence="10" id="KW-0418">Kinase</keyword>
<feature type="domain" description="Protein kinase" evidence="22">
    <location>
        <begin position="270"/>
        <end position="532"/>
    </location>
</feature>
<keyword evidence="4" id="KW-0723">Serine/threonine-protein kinase</keyword>
<keyword evidence="7" id="KW-0732">Signal</keyword>
<dbReference type="Gene3D" id="2.90.10.10">
    <property type="entry name" value="Bulb-type lectin domain"/>
    <property type="match status" value="1"/>
</dbReference>